<gene>
    <name evidence="2" type="ORF">Cri9333_3968</name>
</gene>
<dbReference type="Pfam" id="PF04306">
    <property type="entry name" value="DUF456"/>
    <property type="match status" value="1"/>
</dbReference>
<keyword evidence="1" id="KW-0812">Transmembrane</keyword>
<feature type="transmembrane region" description="Helical" evidence="1">
    <location>
        <begin position="146"/>
        <end position="170"/>
    </location>
</feature>
<feature type="transmembrane region" description="Helical" evidence="1">
    <location>
        <begin position="85"/>
        <end position="102"/>
    </location>
</feature>
<dbReference type="HOGENOM" id="CLU_109297_2_0_3"/>
<dbReference type="AlphaFoldDB" id="K9W5M1"/>
<dbReference type="eggNOG" id="COG2839">
    <property type="taxonomic scope" value="Bacteria"/>
</dbReference>
<dbReference type="EMBL" id="CP003620">
    <property type="protein sequence ID" value="AFZ14775.1"/>
    <property type="molecule type" value="Genomic_DNA"/>
</dbReference>
<keyword evidence="1" id="KW-0472">Membrane</keyword>
<dbReference type="RefSeq" id="WP_015204875.1">
    <property type="nucleotide sequence ID" value="NC_019753.1"/>
</dbReference>
<sequence length="179" mass="18455">MSLTVIYWLLVAVMVVGVIGAVIPGIPGSSLIVGAIIIWGAVNGFNTVGLPLGVAVVVFLLSIGIDFLATYWGAKQAGASNWGQIGAIVGLFLGFFGLLPALPIGGPLLGIVLGPLLGAIVGEFIYRRELEFEPRLKQSFKAGVGIVVGTVVGRLIQGILAIAAITVFLVTTWQMGVGT</sequence>
<dbReference type="OrthoDB" id="428631at2"/>
<dbReference type="PATRIC" id="fig|1173022.3.peg.4282"/>
<proteinExistence type="predicted"/>
<evidence type="ECO:0000313" key="2">
    <source>
        <dbReference type="EMBL" id="AFZ14775.1"/>
    </source>
</evidence>
<dbReference type="PANTHER" id="PTHR39165">
    <property type="entry name" value="IG HYPOTHETICAL 17883"/>
    <property type="match status" value="1"/>
</dbReference>
<keyword evidence="1" id="KW-1133">Transmembrane helix</keyword>
<keyword evidence="3" id="KW-1185">Reference proteome</keyword>
<feature type="transmembrane region" description="Helical" evidence="1">
    <location>
        <begin position="7"/>
        <end position="40"/>
    </location>
</feature>
<feature type="transmembrane region" description="Helical" evidence="1">
    <location>
        <begin position="108"/>
        <end position="126"/>
    </location>
</feature>
<organism evidence="2 3">
    <name type="scientific">Crinalium epipsammum PCC 9333</name>
    <dbReference type="NCBI Taxonomy" id="1173022"/>
    <lineage>
        <taxon>Bacteria</taxon>
        <taxon>Bacillati</taxon>
        <taxon>Cyanobacteriota</taxon>
        <taxon>Cyanophyceae</taxon>
        <taxon>Gomontiellales</taxon>
        <taxon>Gomontiellaceae</taxon>
        <taxon>Crinalium</taxon>
    </lineage>
</organism>
<protein>
    <recommendedName>
        <fullName evidence="4">DUF456 domain-containing protein</fullName>
    </recommendedName>
</protein>
<dbReference type="PANTHER" id="PTHR39165:SF1">
    <property type="entry name" value="DUF456 DOMAIN-CONTAINING PROTEIN"/>
    <property type="match status" value="1"/>
</dbReference>
<evidence type="ECO:0000256" key="1">
    <source>
        <dbReference type="SAM" id="Phobius"/>
    </source>
</evidence>
<name>K9W5M1_9CYAN</name>
<accession>K9W5M1</accession>
<reference evidence="2 3" key="1">
    <citation type="submission" date="2012-06" db="EMBL/GenBank/DDBJ databases">
        <title>Finished chromosome of genome of Crinalium epipsammum PCC 9333.</title>
        <authorList>
            <consortium name="US DOE Joint Genome Institute"/>
            <person name="Gugger M."/>
            <person name="Coursin T."/>
            <person name="Rippka R."/>
            <person name="Tandeau De Marsac N."/>
            <person name="Huntemann M."/>
            <person name="Wei C.-L."/>
            <person name="Han J."/>
            <person name="Detter J.C."/>
            <person name="Han C."/>
            <person name="Tapia R."/>
            <person name="Davenport K."/>
            <person name="Daligault H."/>
            <person name="Erkkila T."/>
            <person name="Gu W."/>
            <person name="Munk A.C.C."/>
            <person name="Teshima H."/>
            <person name="Xu Y."/>
            <person name="Chain P."/>
            <person name="Chen A."/>
            <person name="Krypides N."/>
            <person name="Mavromatis K."/>
            <person name="Markowitz V."/>
            <person name="Szeto E."/>
            <person name="Ivanova N."/>
            <person name="Mikhailova N."/>
            <person name="Ovchinnikova G."/>
            <person name="Pagani I."/>
            <person name="Pati A."/>
            <person name="Goodwin L."/>
            <person name="Peters L."/>
            <person name="Pitluck S."/>
            <person name="Woyke T."/>
            <person name="Kerfeld C."/>
        </authorList>
    </citation>
    <scope>NUCLEOTIDE SEQUENCE [LARGE SCALE GENOMIC DNA]</scope>
    <source>
        <strain evidence="2 3">PCC 9333</strain>
    </source>
</reference>
<dbReference type="KEGG" id="cep:Cri9333_3968"/>
<dbReference type="STRING" id="1173022.Cri9333_3968"/>
<dbReference type="Proteomes" id="UP000010472">
    <property type="component" value="Chromosome"/>
</dbReference>
<dbReference type="InterPro" id="IPR007403">
    <property type="entry name" value="DUF456"/>
</dbReference>
<evidence type="ECO:0008006" key="4">
    <source>
        <dbReference type="Google" id="ProtNLM"/>
    </source>
</evidence>
<evidence type="ECO:0000313" key="3">
    <source>
        <dbReference type="Proteomes" id="UP000010472"/>
    </source>
</evidence>
<feature type="transmembrane region" description="Helical" evidence="1">
    <location>
        <begin position="52"/>
        <end position="73"/>
    </location>
</feature>